<feature type="region of interest" description="Disordered" evidence="1">
    <location>
        <begin position="116"/>
        <end position="139"/>
    </location>
</feature>
<comment type="caution">
    <text evidence="2">The sequence shown here is derived from an EMBL/GenBank/DDBJ whole genome shotgun (WGS) entry which is preliminary data.</text>
</comment>
<dbReference type="EMBL" id="QRTP01000001">
    <property type="protein sequence ID" value="RGQ87013.1"/>
    <property type="molecule type" value="Genomic_DNA"/>
</dbReference>
<keyword evidence="2" id="KW-0176">Collagen</keyword>
<evidence type="ECO:0000313" key="3">
    <source>
        <dbReference type="Proteomes" id="UP000286147"/>
    </source>
</evidence>
<name>A0A412CHG4_9FIRM</name>
<accession>A0A412CHG4</accession>
<dbReference type="Pfam" id="PF01391">
    <property type="entry name" value="Collagen"/>
    <property type="match status" value="1"/>
</dbReference>
<proteinExistence type="predicted"/>
<dbReference type="RefSeq" id="WP_118035323.1">
    <property type="nucleotide sequence ID" value="NZ_QRTP01000001.1"/>
</dbReference>
<feature type="region of interest" description="Disordered" evidence="1">
    <location>
        <begin position="34"/>
        <end position="103"/>
    </location>
</feature>
<protein>
    <submittedName>
        <fullName evidence="2">Collagen-like protein</fullName>
    </submittedName>
</protein>
<feature type="compositionally biased region" description="Polar residues" evidence="1">
    <location>
        <begin position="129"/>
        <end position="139"/>
    </location>
</feature>
<dbReference type="AlphaFoldDB" id="A0A412CHG4"/>
<dbReference type="Proteomes" id="UP000286147">
    <property type="component" value="Unassembled WGS sequence"/>
</dbReference>
<evidence type="ECO:0000313" key="2">
    <source>
        <dbReference type="EMBL" id="RGQ87013.1"/>
    </source>
</evidence>
<evidence type="ECO:0000256" key="1">
    <source>
        <dbReference type="SAM" id="MobiDB-lite"/>
    </source>
</evidence>
<reference evidence="2 3" key="1">
    <citation type="submission" date="2018-08" db="EMBL/GenBank/DDBJ databases">
        <title>A genome reference for cultivated species of the human gut microbiota.</title>
        <authorList>
            <person name="Zou Y."/>
            <person name="Xue W."/>
            <person name="Luo G."/>
        </authorList>
    </citation>
    <scope>NUCLEOTIDE SEQUENCE [LARGE SCALE GENOMIC DNA]</scope>
    <source>
        <strain evidence="2 3">AF27-12</strain>
    </source>
</reference>
<feature type="compositionally biased region" description="Basic and acidic residues" evidence="1">
    <location>
        <begin position="60"/>
        <end position="80"/>
    </location>
</feature>
<sequence>MYTKTNWVNNETPVNAENMNKIETALETHENAIEDKLDKPEVDGTENQILARGADGKLIYIDKPKDGEQGPQGEKGEKGDVGQQGPKGETGEQGTAGAKGDTGAKITSIELTITGGTITGTAHLDDESTASITGTYSAS</sequence>
<organism evidence="2 3">
    <name type="scientific">Megamonas rupellensis</name>
    <dbReference type="NCBI Taxonomy" id="491921"/>
    <lineage>
        <taxon>Bacteria</taxon>
        <taxon>Bacillati</taxon>
        <taxon>Bacillota</taxon>
        <taxon>Negativicutes</taxon>
        <taxon>Selenomonadales</taxon>
        <taxon>Selenomonadaceae</taxon>
        <taxon>Megamonas</taxon>
    </lineage>
</organism>
<gene>
    <name evidence="2" type="ORF">DWY77_00150</name>
</gene>
<dbReference type="InterPro" id="IPR008160">
    <property type="entry name" value="Collagen"/>
</dbReference>